<dbReference type="Proteomes" id="UP000811545">
    <property type="component" value="Unassembled WGS sequence"/>
</dbReference>
<feature type="compositionally biased region" description="Polar residues" evidence="1">
    <location>
        <begin position="21"/>
        <end position="36"/>
    </location>
</feature>
<proteinExistence type="predicted"/>
<reference evidence="2 3" key="1">
    <citation type="journal article" date="2021" name="bioRxiv">
        <title>Unique metabolic strategies in Hadean analogues reveal hints for primordial physiology.</title>
        <authorList>
            <person name="Nobu M.K."/>
            <person name="Nakai R."/>
            <person name="Tamazawa S."/>
            <person name="Mori H."/>
            <person name="Toyoda A."/>
            <person name="Ijiri A."/>
            <person name="Suzuki S."/>
            <person name="Kurokawa K."/>
            <person name="Kamagata Y."/>
            <person name="Tamaki H."/>
        </authorList>
    </citation>
    <scope>NUCLEOTIDE SEQUENCE [LARGE SCALE GENOMIC DNA]</scope>
    <source>
        <strain evidence="2">BS525</strain>
    </source>
</reference>
<evidence type="ECO:0000256" key="1">
    <source>
        <dbReference type="SAM" id="MobiDB-lite"/>
    </source>
</evidence>
<accession>A0A9E2BI14</accession>
<feature type="region of interest" description="Disordered" evidence="1">
    <location>
        <begin position="1"/>
        <end position="36"/>
    </location>
</feature>
<dbReference type="EMBL" id="QLTW01000220">
    <property type="protein sequence ID" value="MBT9145907.1"/>
    <property type="molecule type" value="Genomic_DNA"/>
</dbReference>
<evidence type="ECO:0000313" key="3">
    <source>
        <dbReference type="Proteomes" id="UP000811545"/>
    </source>
</evidence>
<protein>
    <submittedName>
        <fullName evidence="2">Uncharacterized protein</fullName>
    </submittedName>
</protein>
<name>A0A9E2BI14_PSYF1</name>
<organism evidence="2 3">
    <name type="scientific">Psychracetigena formicireducens</name>
    <dbReference type="NCBI Taxonomy" id="2986056"/>
    <lineage>
        <taxon>Bacteria</taxon>
        <taxon>Bacillati</taxon>
        <taxon>Candidatus Lithacetigenota</taxon>
        <taxon>Candidatus Psychracetigena</taxon>
    </lineage>
</organism>
<dbReference type="AlphaFoldDB" id="A0A9E2BI14"/>
<sequence length="36" mass="4282">MIKSDQQRITQHKRFVPKGTHPNSSLRSELQIYSNR</sequence>
<evidence type="ECO:0000313" key="2">
    <source>
        <dbReference type="EMBL" id="MBT9145907.1"/>
    </source>
</evidence>
<gene>
    <name evidence="2" type="ORF">DDT42_01784</name>
</gene>
<comment type="caution">
    <text evidence="2">The sequence shown here is derived from an EMBL/GenBank/DDBJ whole genome shotgun (WGS) entry which is preliminary data.</text>
</comment>